<evidence type="ECO:0000256" key="2">
    <source>
        <dbReference type="SAM" id="Phobius"/>
    </source>
</evidence>
<keyword evidence="2" id="KW-1133">Transmembrane helix</keyword>
<reference evidence="4" key="1">
    <citation type="submission" date="2017-01" db="EMBL/GenBank/DDBJ databases">
        <authorList>
            <person name="Varghese N."/>
            <person name="Submissions S."/>
        </authorList>
    </citation>
    <scope>NUCLEOTIDE SEQUENCE [LARGE SCALE GENOMIC DNA]</scope>
    <source>
        <strain evidence="4">CGMCC 1.7737</strain>
    </source>
</reference>
<dbReference type="EMBL" id="FTNO01000002">
    <property type="protein sequence ID" value="SIR58518.1"/>
    <property type="molecule type" value="Genomic_DNA"/>
</dbReference>
<keyword evidence="4" id="KW-1185">Reference proteome</keyword>
<protein>
    <submittedName>
        <fullName evidence="3">Uncharacterized protein</fullName>
    </submittedName>
</protein>
<organism evidence="3 4">
    <name type="scientific">Haladaptatus litoreus</name>
    <dbReference type="NCBI Taxonomy" id="553468"/>
    <lineage>
        <taxon>Archaea</taxon>
        <taxon>Methanobacteriati</taxon>
        <taxon>Methanobacteriota</taxon>
        <taxon>Stenosarchaea group</taxon>
        <taxon>Halobacteria</taxon>
        <taxon>Halobacteriales</taxon>
        <taxon>Haladaptataceae</taxon>
        <taxon>Haladaptatus</taxon>
    </lineage>
</organism>
<feature type="transmembrane region" description="Helical" evidence="2">
    <location>
        <begin position="13"/>
        <end position="31"/>
    </location>
</feature>
<keyword evidence="2" id="KW-0812">Transmembrane</keyword>
<evidence type="ECO:0000313" key="4">
    <source>
        <dbReference type="Proteomes" id="UP000186914"/>
    </source>
</evidence>
<keyword evidence="2" id="KW-0472">Membrane</keyword>
<dbReference type="AlphaFoldDB" id="A0A1N7C4K1"/>
<name>A0A1N7C4K1_9EURY</name>
<gene>
    <name evidence="3" type="ORF">SAMN05421858_2962</name>
</gene>
<feature type="region of interest" description="Disordered" evidence="1">
    <location>
        <begin position="43"/>
        <end position="64"/>
    </location>
</feature>
<dbReference type="Proteomes" id="UP000186914">
    <property type="component" value="Unassembled WGS sequence"/>
</dbReference>
<proteinExistence type="predicted"/>
<accession>A0A1N7C4K1</accession>
<evidence type="ECO:0000256" key="1">
    <source>
        <dbReference type="SAM" id="MobiDB-lite"/>
    </source>
</evidence>
<sequence>MILFGPVPSASESFLQIVVLVGFGLFGIGTGEKIFHYFDGLSHLGKHGSNIKKEKERKNRRQTR</sequence>
<evidence type="ECO:0000313" key="3">
    <source>
        <dbReference type="EMBL" id="SIR58518.1"/>
    </source>
</evidence>